<name>A0A813HJI4_POLGL</name>
<dbReference type="PANTHER" id="PTHR35128">
    <property type="entry name" value="SECRETION-REGULATING GUANINE NUCLEOTIDE EXCHANGE FACTOR"/>
    <property type="match status" value="1"/>
</dbReference>
<dbReference type="InterPro" id="IPR029058">
    <property type="entry name" value="AB_hydrolase_fold"/>
</dbReference>
<organism evidence="1 2">
    <name type="scientific">Polarella glacialis</name>
    <name type="common">Dinoflagellate</name>
    <dbReference type="NCBI Taxonomy" id="89957"/>
    <lineage>
        <taxon>Eukaryota</taxon>
        <taxon>Sar</taxon>
        <taxon>Alveolata</taxon>
        <taxon>Dinophyceae</taxon>
        <taxon>Suessiales</taxon>
        <taxon>Suessiaceae</taxon>
        <taxon>Polarella</taxon>
    </lineage>
</organism>
<protein>
    <submittedName>
        <fullName evidence="1">Uncharacterized protein</fullName>
    </submittedName>
</protein>
<comment type="caution">
    <text evidence="1">The sequence shown here is derived from an EMBL/GenBank/DDBJ whole genome shotgun (WGS) entry which is preliminary data.</text>
</comment>
<dbReference type="AlphaFoldDB" id="A0A813HJI4"/>
<dbReference type="OrthoDB" id="10022521at2759"/>
<keyword evidence="2" id="KW-1185">Reference proteome</keyword>
<proteinExistence type="predicted"/>
<dbReference type="Gene3D" id="3.40.50.1820">
    <property type="entry name" value="alpha/beta hydrolase"/>
    <property type="match status" value="1"/>
</dbReference>
<evidence type="ECO:0000313" key="2">
    <source>
        <dbReference type="Proteomes" id="UP000654075"/>
    </source>
</evidence>
<dbReference type="PANTHER" id="PTHR35128:SF1">
    <property type="entry name" value="SECRETION-REGULATING GUANINE NUCLEOTIDE EXCHANGE FACTOR"/>
    <property type="match status" value="1"/>
</dbReference>
<gene>
    <name evidence="1" type="ORF">PGLA1383_LOCUS52972</name>
</gene>
<dbReference type="EMBL" id="CAJNNV010031740">
    <property type="protein sequence ID" value="CAE8637641.1"/>
    <property type="molecule type" value="Genomic_DNA"/>
</dbReference>
<evidence type="ECO:0000313" key="1">
    <source>
        <dbReference type="EMBL" id="CAE8637641.1"/>
    </source>
</evidence>
<dbReference type="Proteomes" id="UP000654075">
    <property type="component" value="Unassembled WGS sequence"/>
</dbReference>
<sequence>MPSALQLQSQTAACGQGEVGTLQEIVGAVMADVVVKTVQERHWEGFAALVVIFAAETYCRVSYVLLATAVCQAKVDAAMKKEKASFGLHEITAYSKGEFQFDVPPLQLVRFLILSANARRRQAGFLQLLALYGKAGKGTLMTRVPEADMLRVRTAVLSLHIGPQGLVLASGSSSKFPVPAEQDVLNGVETFISWPESASSGGRPPAALLLFHGCSNSGADWFRKPEEIQFLRAAQRRGLALLAFTTPVHLGNFCWPSPGGEKGDEDFEAAASGVRGALAEVLKARLPTEGGSALPLLLVGGSSGGSFASRLPEHWQRAEANETLGVGKVSGLLVVISPTAFVRRGELEGRPPPDYPPTGLVFMPRDTSFASEGSVALAATALLAAGVPTKAWPVGPRPLSSESLAAQLRSAGVDVKDEGASKFLEALVELGLVHESGQVLSDPRRFPWHRVSWKLTEGLVGQRPDRSADPNREHRVRCVEELLNRAWAQHEFAAGDIADEVLDWALAQAKVGLSGGPEGVNDAALPRHDDL</sequence>
<dbReference type="SUPFAM" id="SSF53474">
    <property type="entry name" value="alpha/beta-Hydrolases"/>
    <property type="match status" value="1"/>
</dbReference>
<accession>A0A813HJI4</accession>
<reference evidence="1" key="1">
    <citation type="submission" date="2021-02" db="EMBL/GenBank/DDBJ databases">
        <authorList>
            <person name="Dougan E. K."/>
            <person name="Rhodes N."/>
            <person name="Thang M."/>
            <person name="Chan C."/>
        </authorList>
    </citation>
    <scope>NUCLEOTIDE SEQUENCE</scope>
</reference>